<keyword evidence="8" id="KW-1185">Reference proteome</keyword>
<dbReference type="GO" id="GO:0005886">
    <property type="term" value="C:plasma membrane"/>
    <property type="evidence" value="ECO:0007669"/>
    <property type="project" value="UniProtKB-SubCell"/>
</dbReference>
<evidence type="ECO:0000256" key="4">
    <source>
        <dbReference type="PROSITE-ProRule" id="PRU00285"/>
    </source>
</evidence>
<dbReference type="OrthoDB" id="1431247at2759"/>
<evidence type="ECO:0000256" key="3">
    <source>
        <dbReference type="ARBA" id="ARBA00022821"/>
    </source>
</evidence>
<dbReference type="SUPFAM" id="SSF49764">
    <property type="entry name" value="HSP20-like chaperones"/>
    <property type="match status" value="1"/>
</dbReference>
<dbReference type="InterPro" id="IPR008978">
    <property type="entry name" value="HSP20-like_chaperone"/>
</dbReference>
<reference evidence="7 8" key="1">
    <citation type="submission" date="2016-09" db="EMBL/GenBank/DDBJ databases">
        <title>The draft genome of Dichanthelium oligosanthes: A C3 panicoid grass species.</title>
        <authorList>
            <person name="Studer A.J."/>
            <person name="Schnable J.C."/>
            <person name="Brutnell T.P."/>
        </authorList>
    </citation>
    <scope>NUCLEOTIDE SEQUENCE [LARGE SCALE GENOMIC DNA]</scope>
    <source>
        <strain evidence="8">cv. Kellogg 1175</strain>
        <tissue evidence="7">Leaf</tissue>
    </source>
</reference>
<protein>
    <recommendedName>
        <fullName evidence="6">SHSP domain-containing protein</fullName>
    </recommendedName>
</protein>
<dbReference type="Gene3D" id="2.60.40.790">
    <property type="match status" value="1"/>
</dbReference>
<dbReference type="GO" id="GO:0034605">
    <property type="term" value="P:cellular response to heat"/>
    <property type="evidence" value="ECO:0007669"/>
    <property type="project" value="TreeGrafter"/>
</dbReference>
<accession>A0A1E5WFT9</accession>
<dbReference type="EMBL" id="LWDX02009951">
    <property type="protein sequence ID" value="OEL36178.1"/>
    <property type="molecule type" value="Genomic_DNA"/>
</dbReference>
<organism evidence="7 8">
    <name type="scientific">Dichanthelium oligosanthes</name>
    <dbReference type="NCBI Taxonomy" id="888268"/>
    <lineage>
        <taxon>Eukaryota</taxon>
        <taxon>Viridiplantae</taxon>
        <taxon>Streptophyta</taxon>
        <taxon>Embryophyta</taxon>
        <taxon>Tracheophyta</taxon>
        <taxon>Spermatophyta</taxon>
        <taxon>Magnoliopsida</taxon>
        <taxon>Liliopsida</taxon>
        <taxon>Poales</taxon>
        <taxon>Poaceae</taxon>
        <taxon>PACMAD clade</taxon>
        <taxon>Panicoideae</taxon>
        <taxon>Panicodae</taxon>
        <taxon>Paniceae</taxon>
        <taxon>Dichantheliinae</taxon>
        <taxon>Dichanthelium</taxon>
    </lineage>
</organism>
<dbReference type="Pfam" id="PF00011">
    <property type="entry name" value="HSP20"/>
    <property type="match status" value="1"/>
</dbReference>
<comment type="caution">
    <text evidence="7">The sequence shown here is derived from an EMBL/GenBank/DDBJ whole genome shotgun (WGS) entry which is preliminary data.</text>
</comment>
<comment type="subcellular location">
    <subcellularLocation>
        <location evidence="1">Cell membrane</location>
        <topology evidence="1">Single-pass membrane protein</topology>
    </subcellularLocation>
</comment>
<dbReference type="PANTHER" id="PTHR43670:SF114">
    <property type="entry name" value="OS05G0592000 PROTEIN"/>
    <property type="match status" value="1"/>
</dbReference>
<comment type="similarity">
    <text evidence="4 5">Belongs to the small heat shock protein (HSP20) family.</text>
</comment>
<evidence type="ECO:0000259" key="6">
    <source>
        <dbReference type="PROSITE" id="PS01031"/>
    </source>
</evidence>
<dbReference type="Proteomes" id="UP000095767">
    <property type="component" value="Unassembled WGS sequence"/>
</dbReference>
<dbReference type="GO" id="GO:0006952">
    <property type="term" value="P:defense response"/>
    <property type="evidence" value="ECO:0007669"/>
    <property type="project" value="UniProtKB-KW"/>
</dbReference>
<feature type="domain" description="SHSP" evidence="6">
    <location>
        <begin position="1"/>
        <end position="84"/>
    </location>
</feature>
<sequence length="84" mass="9448">MDVPTARFKKEQLRTDVYSNGCVRARGERPVAVGSSKWIRFQKELKLPDNCDIEGITSKFAKETLTVTLPKKRRPSPPDGWAGS</sequence>
<dbReference type="CDD" id="cd06464">
    <property type="entry name" value="ACD_sHsps-like"/>
    <property type="match status" value="1"/>
</dbReference>
<evidence type="ECO:0000313" key="8">
    <source>
        <dbReference type="Proteomes" id="UP000095767"/>
    </source>
</evidence>
<dbReference type="PROSITE" id="PS01031">
    <property type="entry name" value="SHSP"/>
    <property type="match status" value="1"/>
</dbReference>
<evidence type="ECO:0000256" key="1">
    <source>
        <dbReference type="ARBA" id="ARBA00004162"/>
    </source>
</evidence>
<dbReference type="InterPro" id="IPR002068">
    <property type="entry name" value="A-crystallin/Hsp20_dom"/>
</dbReference>
<keyword evidence="2" id="KW-0472">Membrane</keyword>
<keyword evidence="2" id="KW-1003">Cell membrane</keyword>
<dbReference type="PANTHER" id="PTHR43670">
    <property type="entry name" value="HEAT SHOCK PROTEIN 26"/>
    <property type="match status" value="1"/>
</dbReference>
<dbReference type="STRING" id="888268.A0A1E5WFT9"/>
<gene>
    <name evidence="7" type="ORF">BAE44_0002802</name>
</gene>
<name>A0A1E5WFT9_9POAL</name>
<proteinExistence type="inferred from homology"/>
<evidence type="ECO:0000313" key="7">
    <source>
        <dbReference type="EMBL" id="OEL36178.1"/>
    </source>
</evidence>
<keyword evidence="3" id="KW-0611">Plant defense</keyword>
<evidence type="ECO:0000256" key="5">
    <source>
        <dbReference type="RuleBase" id="RU003616"/>
    </source>
</evidence>
<evidence type="ECO:0000256" key="2">
    <source>
        <dbReference type="ARBA" id="ARBA00022475"/>
    </source>
</evidence>
<dbReference type="AlphaFoldDB" id="A0A1E5WFT9"/>